<evidence type="ECO:0000256" key="7">
    <source>
        <dbReference type="ARBA" id="ARBA00023125"/>
    </source>
</evidence>
<proteinExistence type="inferred from homology"/>
<keyword evidence="4 12" id="KW-0255">Endonuclease</keyword>
<organism evidence="12 13">
    <name type="scientific">Platanthera guangdongensis</name>
    <dbReference type="NCBI Taxonomy" id="2320717"/>
    <lineage>
        <taxon>Eukaryota</taxon>
        <taxon>Viridiplantae</taxon>
        <taxon>Streptophyta</taxon>
        <taxon>Embryophyta</taxon>
        <taxon>Tracheophyta</taxon>
        <taxon>Spermatophyta</taxon>
        <taxon>Magnoliopsida</taxon>
        <taxon>Liliopsida</taxon>
        <taxon>Asparagales</taxon>
        <taxon>Orchidaceae</taxon>
        <taxon>Orchidoideae</taxon>
        <taxon>Orchideae</taxon>
        <taxon>Orchidinae</taxon>
        <taxon>Platanthera</taxon>
    </lineage>
</organism>
<keyword evidence="13" id="KW-1185">Reference proteome</keyword>
<evidence type="ECO:0000256" key="3">
    <source>
        <dbReference type="ARBA" id="ARBA00022722"/>
    </source>
</evidence>
<dbReference type="SUPFAM" id="SSF47781">
    <property type="entry name" value="RuvA domain 2-like"/>
    <property type="match status" value="1"/>
</dbReference>
<dbReference type="Gene3D" id="1.10.150.20">
    <property type="entry name" value="5' to 3' exonuclease, C-terminal subdomain"/>
    <property type="match status" value="1"/>
</dbReference>
<evidence type="ECO:0000313" key="12">
    <source>
        <dbReference type="EMBL" id="KAK8964185.1"/>
    </source>
</evidence>
<comment type="similarity">
    <text evidence="2">Belongs to the XPF family.</text>
</comment>
<dbReference type="EMBL" id="JBBWWR010000007">
    <property type="protein sequence ID" value="KAK8964185.1"/>
    <property type="molecule type" value="Genomic_DNA"/>
</dbReference>
<feature type="region of interest" description="Disordered" evidence="10">
    <location>
        <begin position="554"/>
        <end position="619"/>
    </location>
</feature>
<evidence type="ECO:0000256" key="8">
    <source>
        <dbReference type="ARBA" id="ARBA00023204"/>
    </source>
</evidence>
<dbReference type="InterPro" id="IPR047520">
    <property type="entry name" value="XPF_nuclease"/>
</dbReference>
<dbReference type="Proteomes" id="UP001412067">
    <property type="component" value="Unassembled WGS sequence"/>
</dbReference>
<dbReference type="CDD" id="cd20078">
    <property type="entry name" value="XPF_nuclease_XPF_euk"/>
    <property type="match status" value="1"/>
</dbReference>
<evidence type="ECO:0000256" key="2">
    <source>
        <dbReference type="ARBA" id="ARBA00010015"/>
    </source>
</evidence>
<dbReference type="PANTHER" id="PTHR10150">
    <property type="entry name" value="DNA REPAIR ENDONUCLEASE XPF"/>
    <property type="match status" value="1"/>
</dbReference>
<name>A0ABR2MJG8_9ASPA</name>
<evidence type="ECO:0000259" key="11">
    <source>
        <dbReference type="SMART" id="SM00891"/>
    </source>
</evidence>
<evidence type="ECO:0000256" key="1">
    <source>
        <dbReference type="ARBA" id="ARBA00004123"/>
    </source>
</evidence>
<keyword evidence="3" id="KW-0540">Nuclease</keyword>
<keyword evidence="7" id="KW-0238">DNA-binding</keyword>
<evidence type="ECO:0000256" key="5">
    <source>
        <dbReference type="ARBA" id="ARBA00022763"/>
    </source>
</evidence>
<dbReference type="PANTHER" id="PTHR10150:SF0">
    <property type="entry name" value="DNA REPAIR ENDONUCLEASE XPF"/>
    <property type="match status" value="1"/>
</dbReference>
<dbReference type="SMART" id="SM00891">
    <property type="entry name" value="ERCC4"/>
    <property type="match status" value="1"/>
</dbReference>
<evidence type="ECO:0000256" key="6">
    <source>
        <dbReference type="ARBA" id="ARBA00022801"/>
    </source>
</evidence>
<evidence type="ECO:0000313" key="13">
    <source>
        <dbReference type="Proteomes" id="UP001412067"/>
    </source>
</evidence>
<keyword evidence="8" id="KW-0234">DNA repair</keyword>
<evidence type="ECO:0000256" key="9">
    <source>
        <dbReference type="ARBA" id="ARBA00023242"/>
    </source>
</evidence>
<dbReference type="Pfam" id="PF02732">
    <property type="entry name" value="ERCC4"/>
    <property type="match status" value="1"/>
</dbReference>
<comment type="subcellular location">
    <subcellularLocation>
        <location evidence="1">Nucleus</location>
    </subcellularLocation>
</comment>
<comment type="caution">
    <text evidence="12">The sequence shown here is derived from an EMBL/GenBank/DDBJ whole genome shotgun (WGS) entry which is preliminary data.</text>
</comment>
<dbReference type="GO" id="GO:0004519">
    <property type="term" value="F:endonuclease activity"/>
    <property type="evidence" value="ECO:0007669"/>
    <property type="project" value="UniProtKB-KW"/>
</dbReference>
<gene>
    <name evidence="12" type="primary">UVH1</name>
    <name evidence="12" type="ORF">KSP40_PGU002917</name>
</gene>
<dbReference type="InterPro" id="IPR010994">
    <property type="entry name" value="RuvA_2-like"/>
</dbReference>
<keyword evidence="5" id="KW-0227">DNA damage</keyword>
<dbReference type="InterPro" id="IPR006166">
    <property type="entry name" value="ERCC4_domain"/>
</dbReference>
<reference evidence="12 13" key="1">
    <citation type="journal article" date="2022" name="Nat. Plants">
        <title>Genomes of leafy and leafless Platanthera orchids illuminate the evolution of mycoheterotrophy.</title>
        <authorList>
            <person name="Li M.H."/>
            <person name="Liu K.W."/>
            <person name="Li Z."/>
            <person name="Lu H.C."/>
            <person name="Ye Q.L."/>
            <person name="Zhang D."/>
            <person name="Wang J.Y."/>
            <person name="Li Y.F."/>
            <person name="Zhong Z.M."/>
            <person name="Liu X."/>
            <person name="Yu X."/>
            <person name="Liu D.K."/>
            <person name="Tu X.D."/>
            <person name="Liu B."/>
            <person name="Hao Y."/>
            <person name="Liao X.Y."/>
            <person name="Jiang Y.T."/>
            <person name="Sun W.H."/>
            <person name="Chen J."/>
            <person name="Chen Y.Q."/>
            <person name="Ai Y."/>
            <person name="Zhai J.W."/>
            <person name="Wu S.S."/>
            <person name="Zhou Z."/>
            <person name="Hsiao Y.Y."/>
            <person name="Wu W.L."/>
            <person name="Chen Y.Y."/>
            <person name="Lin Y.F."/>
            <person name="Hsu J.L."/>
            <person name="Li C.Y."/>
            <person name="Wang Z.W."/>
            <person name="Zhao X."/>
            <person name="Zhong W.Y."/>
            <person name="Ma X.K."/>
            <person name="Ma L."/>
            <person name="Huang J."/>
            <person name="Chen G.Z."/>
            <person name="Huang M.Z."/>
            <person name="Huang L."/>
            <person name="Peng D.H."/>
            <person name="Luo Y.B."/>
            <person name="Zou S.Q."/>
            <person name="Chen S.P."/>
            <person name="Lan S."/>
            <person name="Tsai W.C."/>
            <person name="Van de Peer Y."/>
            <person name="Liu Z.J."/>
        </authorList>
    </citation>
    <scope>NUCLEOTIDE SEQUENCE [LARGE SCALE GENOMIC DNA]</scope>
    <source>
        <strain evidence="12">Lor288</strain>
    </source>
</reference>
<dbReference type="Gene3D" id="3.40.50.10130">
    <property type="match status" value="1"/>
</dbReference>
<sequence length="1020" mass="115299">MALLRQKMLPFQEQIIADLLEDPNGGVVVLSSGLPVHTLVASLLLLHHPSQGSILILSASESQKSSICRSLLLLLQNPSPNPSPSPSPSPSTSHNPIIPTDIPSDVLCHRRADLYTTGASYFITPRILIADLLRSRVPPSIAGLLILNAHRLTDNSTEAFIARVLRSLSRTSYVRAFTDRPHAMVSGFAKAERIMKCLYVRRLHLWPRFHVLVSNDLEQTPPEVVDIRVPMTPAMMEIQKALLETMDACLKELKRSNKVDVDDLTVENGLFKSFDEVVRRQLDPIWHTLGKKTKQLVSDLRTLRKLLDYLVRYDAVTYLKYLDTLRVSEGVRSVWIFAESSYKIFEIAKKRVYQMTRADGVRISTDRNISISKRRKVKRDCSKKEKESDNLWSLSNEAVSAKVAENVGVALEEVLETAPKWKVLRELLEEIEAERRKESSPKDGKNHVGGDSNDIVLVVCKDESSCLQLEDSIIKSSHQVLRQEWEKYLLGKAELHGLCKHIGKRSQDPKGYGVLDGTITSGYSENADPRFISKLENVAIFAAASEIRHTVQEGVVIEDNSQPHTRRHSSRKGSGGVRFQKAATKAQDSRNNHRKSAKKEQSEKINSEATVPKVKSNAVHKSGVHKADLITSCIDNIDRGFLQRHIHDFNTSEFINAKPIPPVQFYAIEKDEHVLDIWKPSVIIVFHPDMTFVREIEVYKAENPSGKLKVYFIFYEYSTEVQKFEASIRRENRAFESLIRQKSLLMIPLDQDGRCIEPRSICEPSSVVPQNSVTRKAGGRKTIEKEMQIIVDMREFMSSLPNILHQKGLKIIPVVLEVGDYVLSPFICVERKSINDLYQSFASGRLYHQVETMSRYYKMSVLLIEFSQDKSFSFQSPNDLGDDVSPTSIISKLSLLVLHFPRLRLVWSRSLHATAEIFVSLKANQDEPDENKAIRVGVPSEDGIVEADVRAENFNTSAIEFLRSLPGVTDSNYRALMDGCRCLAELVFLPLERLAELMGGQKPAKMLREFLDANYPSMLQ</sequence>
<accession>A0ABR2MJG8</accession>
<keyword evidence="9" id="KW-0539">Nucleus</keyword>
<keyword evidence="6" id="KW-0378">Hydrolase</keyword>
<dbReference type="SUPFAM" id="SSF52980">
    <property type="entry name" value="Restriction endonuclease-like"/>
    <property type="match status" value="1"/>
</dbReference>
<evidence type="ECO:0000256" key="4">
    <source>
        <dbReference type="ARBA" id="ARBA00022759"/>
    </source>
</evidence>
<protein>
    <submittedName>
        <fullName evidence="12">DNA repair endonuclease UVH1</fullName>
    </submittedName>
</protein>
<dbReference type="InterPro" id="IPR011335">
    <property type="entry name" value="Restrct_endonuc-II-like"/>
</dbReference>
<feature type="domain" description="ERCC4" evidence="11">
    <location>
        <begin position="788"/>
        <end position="868"/>
    </location>
</feature>
<evidence type="ECO:0000256" key="10">
    <source>
        <dbReference type="SAM" id="MobiDB-lite"/>
    </source>
</evidence>